<dbReference type="Proteomes" id="UP001370590">
    <property type="component" value="Unassembled WGS sequence"/>
</dbReference>
<name>A0ABU8SMW6_9LACO</name>
<reference evidence="1 2" key="1">
    <citation type="submission" date="2023-10" db="EMBL/GenBank/DDBJ databases">
        <title>Nicoliella lavandulae sp. nov. isolated from Lavandula angustifolia flowers.</title>
        <authorList>
            <person name="Alcantara C."/>
            <person name="Zuniga M."/>
            <person name="Landete J.M."/>
            <person name="Monedero V."/>
        </authorList>
    </citation>
    <scope>NUCLEOTIDE SEQUENCE [LARGE SCALE GENOMIC DNA]</scope>
    <source>
        <strain evidence="1 2">Es01</strain>
    </source>
</reference>
<evidence type="ECO:0000313" key="1">
    <source>
        <dbReference type="EMBL" id="MEJ6401094.1"/>
    </source>
</evidence>
<protein>
    <submittedName>
        <fullName evidence="1">Type I-E CRISPR-associated protein Cse2/CasB</fullName>
    </submittedName>
</protein>
<dbReference type="Gene3D" id="1.10.520.40">
    <property type="entry name" value="CRISPR-associated protein Cse2"/>
    <property type="match status" value="1"/>
</dbReference>
<dbReference type="InterPro" id="IPR038287">
    <property type="entry name" value="Cse2_sf"/>
</dbReference>
<accession>A0ABU8SMW6</accession>
<comment type="caution">
    <text evidence="1">The sequence shown here is derived from an EMBL/GenBank/DDBJ whole genome shotgun (WGS) entry which is preliminary data.</text>
</comment>
<proteinExistence type="predicted"/>
<dbReference type="EMBL" id="JAWMWH010000003">
    <property type="protein sequence ID" value="MEJ6401094.1"/>
    <property type="molecule type" value="Genomic_DNA"/>
</dbReference>
<organism evidence="1 2">
    <name type="scientific">Nicoliella lavandulae</name>
    <dbReference type="NCBI Taxonomy" id="3082954"/>
    <lineage>
        <taxon>Bacteria</taxon>
        <taxon>Bacillati</taxon>
        <taxon>Bacillota</taxon>
        <taxon>Bacilli</taxon>
        <taxon>Lactobacillales</taxon>
        <taxon>Lactobacillaceae</taxon>
        <taxon>Nicoliella</taxon>
    </lineage>
</organism>
<sequence length="257" mass="29822">MLKNEETVYKTTSQIIKNLEFNDGKSYSKAVLAELRNSVTHPFVKNGLLWQALFNNMPNSFLSRDGSLSKPEKSILNALQLYAIHQQGNDSSVNTYDNLNADISFNVTYSNNSFEIFSLNSYDSDPIKQFNHFDELVKYMSSLKDNIKSNDVDNNQYNRKWYKDNFGQALSIVRKSSNDSTAIDRRFNAMISSNTYDELIYHLRHLTRLIRSKKLHIEINYSKVADDLYTFLSSLNGQEKIKLLWSESYYAQHKGEE</sequence>
<dbReference type="Pfam" id="PF09485">
    <property type="entry name" value="CRISPR_Cse2"/>
    <property type="match status" value="1"/>
</dbReference>
<dbReference type="RefSeq" id="WP_339960943.1">
    <property type="nucleotide sequence ID" value="NZ_JAWMWH010000003.1"/>
</dbReference>
<dbReference type="NCBIfam" id="TIGR02548">
    <property type="entry name" value="casB_cse2"/>
    <property type="match status" value="2"/>
</dbReference>
<dbReference type="CDD" id="cd09731">
    <property type="entry name" value="Cse2_I-E"/>
    <property type="match status" value="1"/>
</dbReference>
<keyword evidence="2" id="KW-1185">Reference proteome</keyword>
<dbReference type="InterPro" id="IPR013382">
    <property type="entry name" value="CRISPR-assoc_prot_Cse2"/>
</dbReference>
<evidence type="ECO:0000313" key="2">
    <source>
        <dbReference type="Proteomes" id="UP001370590"/>
    </source>
</evidence>
<gene>
    <name evidence="1" type="ORF">R4146_08055</name>
</gene>